<dbReference type="Proteomes" id="UP000494256">
    <property type="component" value="Unassembled WGS sequence"/>
</dbReference>
<protein>
    <submittedName>
        <fullName evidence="2">Uncharacterized protein</fullName>
    </submittedName>
</protein>
<comment type="caution">
    <text evidence="2">The sequence shown here is derived from an EMBL/GenBank/DDBJ whole genome shotgun (WGS) entry which is preliminary data.</text>
</comment>
<reference evidence="4 5" key="1">
    <citation type="submission" date="2020-04" db="EMBL/GenBank/DDBJ databases">
        <authorList>
            <person name="Wallbank WR R."/>
            <person name="Pardo Diaz C."/>
            <person name="Kozak K."/>
            <person name="Martin S."/>
            <person name="Jiggins C."/>
            <person name="Moest M."/>
            <person name="Warren A I."/>
            <person name="Byers J.R.P. K."/>
            <person name="Montejo-Kovacevich G."/>
            <person name="Yen C E."/>
        </authorList>
    </citation>
    <scope>NUCLEOTIDE SEQUENCE [LARGE SCALE GENOMIC DNA]</scope>
</reference>
<dbReference type="EMBL" id="CADEBC010000858">
    <property type="protein sequence ID" value="CAB3261429.1"/>
    <property type="molecule type" value="Genomic_DNA"/>
</dbReference>
<accession>A0A8S0YRN4</accession>
<proteinExistence type="predicted"/>
<dbReference type="OrthoDB" id="7449460at2759"/>
<evidence type="ECO:0000313" key="4">
    <source>
        <dbReference type="Proteomes" id="UP000494106"/>
    </source>
</evidence>
<keyword evidence="4" id="KW-1185">Reference proteome</keyword>
<sequence length="108" mass="12246">MLRADTPNVRSARTVVRSEGVHWLQLHYTRFKRAPISDHGEGTHTRTVTECVKSRLRASRLSRANSESVGERLRTERGATSGTRTAPRRPLPPMNDNNGRRSTRPQTE</sequence>
<evidence type="ECO:0000313" key="3">
    <source>
        <dbReference type="EMBL" id="CAB3261429.1"/>
    </source>
</evidence>
<name>A0A8S0YRN4_ARCPL</name>
<dbReference type="AlphaFoldDB" id="A0A8S0YRN4"/>
<organism evidence="2 5">
    <name type="scientific">Arctia plantaginis</name>
    <name type="common">Wood tiger moth</name>
    <name type="synonym">Phalaena plantaginis</name>
    <dbReference type="NCBI Taxonomy" id="874455"/>
    <lineage>
        <taxon>Eukaryota</taxon>
        <taxon>Metazoa</taxon>
        <taxon>Ecdysozoa</taxon>
        <taxon>Arthropoda</taxon>
        <taxon>Hexapoda</taxon>
        <taxon>Insecta</taxon>
        <taxon>Pterygota</taxon>
        <taxon>Neoptera</taxon>
        <taxon>Endopterygota</taxon>
        <taxon>Lepidoptera</taxon>
        <taxon>Glossata</taxon>
        <taxon>Ditrysia</taxon>
        <taxon>Noctuoidea</taxon>
        <taxon>Erebidae</taxon>
        <taxon>Arctiinae</taxon>
        <taxon>Arctia</taxon>
    </lineage>
</organism>
<feature type="region of interest" description="Disordered" evidence="1">
    <location>
        <begin position="57"/>
        <end position="108"/>
    </location>
</feature>
<gene>
    <name evidence="2" type="ORF">APLA_LOCUS1063</name>
    <name evidence="3" type="ORF">APLA_LOCUS17871</name>
</gene>
<evidence type="ECO:0000256" key="1">
    <source>
        <dbReference type="SAM" id="MobiDB-lite"/>
    </source>
</evidence>
<evidence type="ECO:0000313" key="5">
    <source>
        <dbReference type="Proteomes" id="UP000494256"/>
    </source>
</evidence>
<evidence type="ECO:0000313" key="2">
    <source>
        <dbReference type="EMBL" id="CAB3221920.1"/>
    </source>
</evidence>
<dbReference type="EMBL" id="CADEBD010000051">
    <property type="protein sequence ID" value="CAB3221920.1"/>
    <property type="molecule type" value="Genomic_DNA"/>
</dbReference>
<dbReference type="Proteomes" id="UP000494106">
    <property type="component" value="Unassembled WGS sequence"/>
</dbReference>